<comment type="caution">
    <text evidence="2">The sequence shown here is derived from an EMBL/GenBank/DDBJ whole genome shotgun (WGS) entry which is preliminary data.</text>
</comment>
<protein>
    <submittedName>
        <fullName evidence="2">Uncharacterized protein</fullName>
    </submittedName>
</protein>
<evidence type="ECO:0000313" key="3">
    <source>
        <dbReference type="Proteomes" id="UP001279734"/>
    </source>
</evidence>
<reference evidence="2" key="1">
    <citation type="submission" date="2023-05" db="EMBL/GenBank/DDBJ databases">
        <title>Nepenthes gracilis genome sequencing.</title>
        <authorList>
            <person name="Fukushima K."/>
        </authorList>
    </citation>
    <scope>NUCLEOTIDE SEQUENCE</scope>
    <source>
        <strain evidence="2">SING2019-196</strain>
    </source>
</reference>
<keyword evidence="3" id="KW-1185">Reference proteome</keyword>
<dbReference type="AlphaFoldDB" id="A0AAD3XYG3"/>
<accession>A0AAD3XYG3</accession>
<feature type="region of interest" description="Disordered" evidence="1">
    <location>
        <begin position="57"/>
        <end position="81"/>
    </location>
</feature>
<dbReference type="Proteomes" id="UP001279734">
    <property type="component" value="Unassembled WGS sequence"/>
</dbReference>
<proteinExistence type="predicted"/>
<name>A0AAD3XYG3_NEPGR</name>
<sequence>MTARAQIWRPRSYPCQLERRFLCSSSGDGRSRSALCSSRAVARSACFARISSSQKKGNTIAQKERNKRTQPRTATSLYPSDDCRRPGVEDHVSLTFMLQIFDAVKA</sequence>
<evidence type="ECO:0000256" key="1">
    <source>
        <dbReference type="SAM" id="MobiDB-lite"/>
    </source>
</evidence>
<evidence type="ECO:0000313" key="2">
    <source>
        <dbReference type="EMBL" id="GMH22243.1"/>
    </source>
</evidence>
<gene>
    <name evidence="2" type="ORF">Nepgr_024086</name>
</gene>
<dbReference type="EMBL" id="BSYO01000024">
    <property type="protein sequence ID" value="GMH22243.1"/>
    <property type="molecule type" value="Genomic_DNA"/>
</dbReference>
<organism evidence="2 3">
    <name type="scientific">Nepenthes gracilis</name>
    <name type="common">Slender pitcher plant</name>
    <dbReference type="NCBI Taxonomy" id="150966"/>
    <lineage>
        <taxon>Eukaryota</taxon>
        <taxon>Viridiplantae</taxon>
        <taxon>Streptophyta</taxon>
        <taxon>Embryophyta</taxon>
        <taxon>Tracheophyta</taxon>
        <taxon>Spermatophyta</taxon>
        <taxon>Magnoliopsida</taxon>
        <taxon>eudicotyledons</taxon>
        <taxon>Gunneridae</taxon>
        <taxon>Pentapetalae</taxon>
        <taxon>Caryophyllales</taxon>
        <taxon>Nepenthaceae</taxon>
        <taxon>Nepenthes</taxon>
    </lineage>
</organism>